<reference evidence="1 2" key="1">
    <citation type="submission" date="2020-08" db="EMBL/GenBank/DDBJ databases">
        <title>Sequencing the genomes of 1000 actinobacteria strains.</title>
        <authorList>
            <person name="Klenk H.-P."/>
        </authorList>
    </citation>
    <scope>NUCLEOTIDE SEQUENCE [LARGE SCALE GENOMIC DNA]</scope>
    <source>
        <strain evidence="1 2">DSM 45298</strain>
    </source>
</reference>
<dbReference type="AlphaFoldDB" id="A0A840F3M0"/>
<organism evidence="1 2">
    <name type="scientific">Gordonia humi</name>
    <dbReference type="NCBI Taxonomy" id="686429"/>
    <lineage>
        <taxon>Bacteria</taxon>
        <taxon>Bacillati</taxon>
        <taxon>Actinomycetota</taxon>
        <taxon>Actinomycetes</taxon>
        <taxon>Mycobacteriales</taxon>
        <taxon>Gordoniaceae</taxon>
        <taxon>Gordonia</taxon>
    </lineage>
</organism>
<accession>A0A840F3M0</accession>
<proteinExistence type="predicted"/>
<name>A0A840F3M0_9ACTN</name>
<comment type="caution">
    <text evidence="1">The sequence shown here is derived from an EMBL/GenBank/DDBJ whole genome shotgun (WGS) entry which is preliminary data.</text>
</comment>
<gene>
    <name evidence="1" type="ORF">BKA16_003058</name>
</gene>
<evidence type="ECO:0000313" key="2">
    <source>
        <dbReference type="Proteomes" id="UP000551501"/>
    </source>
</evidence>
<evidence type="ECO:0000313" key="1">
    <source>
        <dbReference type="EMBL" id="MBB4136506.1"/>
    </source>
</evidence>
<keyword evidence="2" id="KW-1185">Reference proteome</keyword>
<dbReference type="RefSeq" id="WP_343067445.1">
    <property type="nucleotide sequence ID" value="NZ_BAABHL010000082.1"/>
</dbReference>
<protein>
    <submittedName>
        <fullName evidence="1">Uncharacterized protein</fullName>
    </submittedName>
</protein>
<sequence>MHAGLFGPDDVVEVDGVVVTSLERTCVDLATARDDLPEALTVFDAALRAGASTEGMERHLRRSKRGVAMARRAYSFADPRAESPGESWSRAQMIDAALPLPDLQVEHLLGSGRLARCDFGVDGVFVGEFDGLVKYRREMRRGEPPEQVVIREKLREDGLRALGLDVGRWIWDDLRAGRLVARLEERYDRIGIRYG</sequence>
<dbReference type="Proteomes" id="UP000551501">
    <property type="component" value="Unassembled WGS sequence"/>
</dbReference>
<dbReference type="EMBL" id="JACIFP010000001">
    <property type="protein sequence ID" value="MBB4136506.1"/>
    <property type="molecule type" value="Genomic_DNA"/>
</dbReference>